<dbReference type="AlphaFoldDB" id="V9D9T6"/>
<dbReference type="RefSeq" id="XP_008728044.1">
    <property type="nucleotide sequence ID" value="XM_008729822.1"/>
</dbReference>
<evidence type="ECO:0000256" key="4">
    <source>
        <dbReference type="SAM" id="SignalP"/>
    </source>
</evidence>
<evidence type="ECO:0000256" key="2">
    <source>
        <dbReference type="ARBA" id="ARBA00022827"/>
    </source>
</evidence>
<feature type="domain" description="FAD-binding" evidence="5">
    <location>
        <begin position="5"/>
        <end position="370"/>
    </location>
</feature>
<dbReference type="GO" id="GO:0016491">
    <property type="term" value="F:oxidoreductase activity"/>
    <property type="evidence" value="ECO:0007669"/>
    <property type="project" value="UniProtKB-KW"/>
</dbReference>
<dbReference type="Pfam" id="PF01494">
    <property type="entry name" value="FAD_binding_3"/>
    <property type="match status" value="1"/>
</dbReference>
<keyword evidence="3" id="KW-0560">Oxidoreductase</keyword>
<dbReference type="InterPro" id="IPR036188">
    <property type="entry name" value="FAD/NAD-bd_sf"/>
</dbReference>
<accession>V9D9T6</accession>
<dbReference type="PANTHER" id="PTHR46865:SF2">
    <property type="entry name" value="MONOOXYGENASE"/>
    <property type="match status" value="1"/>
</dbReference>
<dbReference type="Gene3D" id="3.30.9.10">
    <property type="entry name" value="D-Amino Acid Oxidase, subunit A, domain 2"/>
    <property type="match status" value="1"/>
</dbReference>
<organism evidence="6 7">
    <name type="scientific">Cladophialophora carrionii CBS 160.54</name>
    <dbReference type="NCBI Taxonomy" id="1279043"/>
    <lineage>
        <taxon>Eukaryota</taxon>
        <taxon>Fungi</taxon>
        <taxon>Dikarya</taxon>
        <taxon>Ascomycota</taxon>
        <taxon>Pezizomycotina</taxon>
        <taxon>Eurotiomycetes</taxon>
        <taxon>Chaetothyriomycetidae</taxon>
        <taxon>Chaetothyriales</taxon>
        <taxon>Herpotrichiellaceae</taxon>
        <taxon>Cladophialophora</taxon>
    </lineage>
</organism>
<dbReference type="EMBL" id="KB822705">
    <property type="protein sequence ID" value="ETI23689.1"/>
    <property type="molecule type" value="Genomic_DNA"/>
</dbReference>
<evidence type="ECO:0000313" key="6">
    <source>
        <dbReference type="EMBL" id="ETI23689.1"/>
    </source>
</evidence>
<evidence type="ECO:0000313" key="7">
    <source>
        <dbReference type="Proteomes" id="UP000030678"/>
    </source>
</evidence>
<keyword evidence="1" id="KW-0285">Flavoprotein</keyword>
<dbReference type="SUPFAM" id="SSF51905">
    <property type="entry name" value="FAD/NAD(P)-binding domain"/>
    <property type="match status" value="1"/>
</dbReference>
<dbReference type="GeneID" id="19983985"/>
<keyword evidence="4" id="KW-0732">Signal</keyword>
<feature type="signal peptide" evidence="4">
    <location>
        <begin position="1"/>
        <end position="19"/>
    </location>
</feature>
<dbReference type="VEuPathDB" id="FungiDB:G647_05492"/>
<dbReference type="Proteomes" id="UP000030678">
    <property type="component" value="Unassembled WGS sequence"/>
</dbReference>
<proteinExistence type="predicted"/>
<dbReference type="GO" id="GO:0071949">
    <property type="term" value="F:FAD binding"/>
    <property type="evidence" value="ECO:0007669"/>
    <property type="project" value="InterPro"/>
</dbReference>
<dbReference type="PANTHER" id="PTHR46865">
    <property type="entry name" value="OXIDOREDUCTASE-RELATED"/>
    <property type="match status" value="1"/>
</dbReference>
<protein>
    <recommendedName>
        <fullName evidence="5">FAD-binding domain-containing protein</fullName>
    </recommendedName>
</protein>
<dbReference type="OrthoDB" id="655030at2759"/>
<keyword evidence="2" id="KW-0274">FAD</keyword>
<evidence type="ECO:0000259" key="5">
    <source>
        <dbReference type="Pfam" id="PF01494"/>
    </source>
</evidence>
<dbReference type="Gene3D" id="3.50.50.60">
    <property type="entry name" value="FAD/NAD(P)-binding domain"/>
    <property type="match status" value="1"/>
</dbReference>
<sequence length="454" mass="50184">MAPLKILIVGCSIAGPTLAMFLLLSDLPPSAKPHITILERASSIRKQGQNVDIRGAGVTIIRKLGLENVIRASTTGEIGVQLVDAANRVWSSSTADKTGQVSTPTADIEILRGTLADICHRRSRSVSEEVQRERGVGIEYVFGDYLDSLEQEGSQVNVRFAKSGNRQTFDVVVGADGLQSGTRSLAWGAEGEKDRIRRLGMYAAFFSIPKGPTDSEWRRWYHAPGRRGIMARPSDQKDRTTVFMSVINEEDERLVQVASKGREDVGAQKRLMADYFQDAGWESPRIIEGMMETTDFYYDIVAQVKMDKWSKGRVVLLGDAGYCASPISGMGTTLALTGAYTLAGALLRNPQDPPAAFVEYEARMRPVVARAQKLFPGAPHSMNPQTAWGIWTLHAIFYAVKRSGLGHVLFLIAWIVNRLRLARLLYRIGGPPANTVQVEEYGFRQLPEWDGVER</sequence>
<dbReference type="InterPro" id="IPR051704">
    <property type="entry name" value="FAD_aromatic-hydroxylase"/>
</dbReference>
<dbReference type="HOGENOM" id="CLU_009665_1_1_1"/>
<reference evidence="6 7" key="1">
    <citation type="submission" date="2013-03" db="EMBL/GenBank/DDBJ databases">
        <title>The Genome Sequence of Cladophialophora carrionii CBS 160.54.</title>
        <authorList>
            <consortium name="The Broad Institute Genomics Platform"/>
            <person name="Cuomo C."/>
            <person name="de Hoog S."/>
            <person name="Gorbushina A."/>
            <person name="Walker B."/>
            <person name="Young S.K."/>
            <person name="Zeng Q."/>
            <person name="Gargeya S."/>
            <person name="Fitzgerald M."/>
            <person name="Haas B."/>
            <person name="Abouelleil A."/>
            <person name="Allen A.W."/>
            <person name="Alvarado L."/>
            <person name="Arachchi H.M."/>
            <person name="Berlin A.M."/>
            <person name="Chapman S.B."/>
            <person name="Gainer-Dewar J."/>
            <person name="Goldberg J."/>
            <person name="Griggs A."/>
            <person name="Gujja S."/>
            <person name="Hansen M."/>
            <person name="Howarth C."/>
            <person name="Imamovic A."/>
            <person name="Ireland A."/>
            <person name="Larimer J."/>
            <person name="McCowan C."/>
            <person name="Murphy C."/>
            <person name="Pearson M."/>
            <person name="Poon T.W."/>
            <person name="Priest M."/>
            <person name="Roberts A."/>
            <person name="Saif S."/>
            <person name="Shea T."/>
            <person name="Sisk P."/>
            <person name="Sykes S."/>
            <person name="Wortman J."/>
            <person name="Nusbaum C."/>
            <person name="Birren B."/>
        </authorList>
    </citation>
    <scope>NUCLEOTIDE SEQUENCE [LARGE SCALE GENOMIC DNA]</scope>
    <source>
        <strain evidence="6 7">CBS 160.54</strain>
    </source>
</reference>
<gene>
    <name evidence="6" type="ORF">G647_05492</name>
</gene>
<dbReference type="PRINTS" id="PR00420">
    <property type="entry name" value="RNGMNOXGNASE"/>
</dbReference>
<feature type="chain" id="PRO_5004773437" description="FAD-binding domain-containing protein" evidence="4">
    <location>
        <begin position="20"/>
        <end position="454"/>
    </location>
</feature>
<name>V9D9T6_9EURO</name>
<evidence type="ECO:0000256" key="1">
    <source>
        <dbReference type="ARBA" id="ARBA00022630"/>
    </source>
</evidence>
<evidence type="ECO:0000256" key="3">
    <source>
        <dbReference type="ARBA" id="ARBA00023002"/>
    </source>
</evidence>
<dbReference type="InterPro" id="IPR002938">
    <property type="entry name" value="FAD-bd"/>
</dbReference>